<keyword evidence="10" id="KW-1185">Reference proteome</keyword>
<dbReference type="Proteomes" id="UP000555103">
    <property type="component" value="Unassembled WGS sequence"/>
</dbReference>
<dbReference type="GO" id="GO:2000143">
    <property type="term" value="P:negative regulation of DNA-templated transcription initiation"/>
    <property type="evidence" value="ECO:0007669"/>
    <property type="project" value="TreeGrafter"/>
</dbReference>
<feature type="domain" description="SpoVT-AbrB" evidence="8">
    <location>
        <begin position="7"/>
        <end position="54"/>
    </location>
</feature>
<name>A0A840CKB2_9BACT</name>
<dbReference type="GO" id="GO:0009295">
    <property type="term" value="C:nucleoid"/>
    <property type="evidence" value="ECO:0007669"/>
    <property type="project" value="UniProtKB-SubCell"/>
</dbReference>
<comment type="subunit">
    <text evidence="7">Forms oligomers.</text>
</comment>
<dbReference type="PROSITE" id="PS51740">
    <property type="entry name" value="SPOVT_ABRB"/>
    <property type="match status" value="2"/>
</dbReference>
<evidence type="ECO:0000313" key="10">
    <source>
        <dbReference type="Proteomes" id="UP000555103"/>
    </source>
</evidence>
<dbReference type="HAMAP" id="MF_01008">
    <property type="entry name" value="MraZ"/>
    <property type="match status" value="1"/>
</dbReference>
<dbReference type="PANTHER" id="PTHR34701:SF1">
    <property type="entry name" value="TRANSCRIPTIONAL REGULATOR MRAZ"/>
    <property type="match status" value="1"/>
</dbReference>
<dbReference type="InterPro" id="IPR035644">
    <property type="entry name" value="MraZ_C"/>
</dbReference>
<reference evidence="9 10" key="1">
    <citation type="submission" date="2020-08" db="EMBL/GenBank/DDBJ databases">
        <title>Genomic Encyclopedia of Type Strains, Phase IV (KMG-IV): sequencing the most valuable type-strain genomes for metagenomic binning, comparative biology and taxonomic classification.</title>
        <authorList>
            <person name="Goeker M."/>
        </authorList>
    </citation>
    <scope>NUCLEOTIDE SEQUENCE [LARGE SCALE GENOMIC DNA]</scope>
    <source>
        <strain evidence="9 10">DSM 104969</strain>
    </source>
</reference>
<evidence type="ECO:0000256" key="5">
    <source>
        <dbReference type="ARBA" id="ARBA00023125"/>
    </source>
</evidence>
<dbReference type="EMBL" id="JACIEP010000001">
    <property type="protein sequence ID" value="MBB4034468.1"/>
    <property type="molecule type" value="Genomic_DNA"/>
</dbReference>
<evidence type="ECO:0000256" key="4">
    <source>
        <dbReference type="ARBA" id="ARBA00023015"/>
    </source>
</evidence>
<dbReference type="AlphaFoldDB" id="A0A840CKB2"/>
<feature type="domain" description="SpoVT-AbrB" evidence="8">
    <location>
        <begin position="84"/>
        <end position="127"/>
    </location>
</feature>
<evidence type="ECO:0000256" key="3">
    <source>
        <dbReference type="ARBA" id="ARBA00022737"/>
    </source>
</evidence>
<organism evidence="9 10">
    <name type="scientific">Dysgonomonas hofstadii</name>
    <dbReference type="NCBI Taxonomy" id="637886"/>
    <lineage>
        <taxon>Bacteria</taxon>
        <taxon>Pseudomonadati</taxon>
        <taxon>Bacteroidota</taxon>
        <taxon>Bacteroidia</taxon>
        <taxon>Bacteroidales</taxon>
        <taxon>Dysgonomonadaceae</taxon>
        <taxon>Dysgonomonas</taxon>
    </lineage>
</organism>
<evidence type="ECO:0000313" key="9">
    <source>
        <dbReference type="EMBL" id="MBB4034468.1"/>
    </source>
</evidence>
<sequence length="153" mass="17847">MLQFLGNIEAKIDAKARIFVPAAFRKILQSADQNTLILRKDIFQNCLVLYPLQVWEEEVAKLRSRLNRWDREQQALFRQFVVDAERLEMDTNGRILIPKRYCQMAGISSEVRFLGVDNTIEIWTNNTLEQTLIPADDFSSRIQALMNNNTQND</sequence>
<dbReference type="InterPro" id="IPR007159">
    <property type="entry name" value="SpoVT-AbrB_dom"/>
</dbReference>
<evidence type="ECO:0000256" key="2">
    <source>
        <dbReference type="ARBA" id="ARBA00022490"/>
    </source>
</evidence>
<protein>
    <recommendedName>
        <fullName evidence="1 7">Transcriptional regulator MraZ</fullName>
    </recommendedName>
</protein>
<evidence type="ECO:0000256" key="1">
    <source>
        <dbReference type="ARBA" id="ARBA00013860"/>
    </source>
</evidence>
<dbReference type="GO" id="GO:0005737">
    <property type="term" value="C:cytoplasm"/>
    <property type="evidence" value="ECO:0007669"/>
    <property type="project" value="UniProtKB-UniRule"/>
</dbReference>
<dbReference type="CDD" id="cd16320">
    <property type="entry name" value="MraZ_N"/>
    <property type="match status" value="1"/>
</dbReference>
<dbReference type="Pfam" id="PF02381">
    <property type="entry name" value="MraZ"/>
    <property type="match status" value="2"/>
</dbReference>
<keyword evidence="3" id="KW-0677">Repeat</keyword>
<dbReference type="InterPro" id="IPR020603">
    <property type="entry name" value="MraZ_dom"/>
</dbReference>
<comment type="similarity">
    <text evidence="7">Belongs to the MraZ family.</text>
</comment>
<proteinExistence type="inferred from homology"/>
<dbReference type="InterPro" id="IPR035642">
    <property type="entry name" value="MraZ_N"/>
</dbReference>
<dbReference type="InterPro" id="IPR038619">
    <property type="entry name" value="MraZ_sf"/>
</dbReference>
<dbReference type="Gene3D" id="3.40.1550.20">
    <property type="entry name" value="Transcriptional regulator MraZ domain"/>
    <property type="match status" value="1"/>
</dbReference>
<comment type="subcellular location">
    <subcellularLocation>
        <location evidence="7">Cytoplasm</location>
        <location evidence="7">Nucleoid</location>
    </subcellularLocation>
</comment>
<evidence type="ECO:0000256" key="7">
    <source>
        <dbReference type="HAMAP-Rule" id="MF_01008"/>
    </source>
</evidence>
<gene>
    <name evidence="7" type="primary">mraZ</name>
    <name evidence="9" type="ORF">GGR21_000353</name>
</gene>
<keyword evidence="6 7" id="KW-0804">Transcription</keyword>
<keyword evidence="5 7" id="KW-0238">DNA-binding</keyword>
<dbReference type="GO" id="GO:0003700">
    <property type="term" value="F:DNA-binding transcription factor activity"/>
    <property type="evidence" value="ECO:0007669"/>
    <property type="project" value="UniProtKB-UniRule"/>
</dbReference>
<dbReference type="GO" id="GO:0000976">
    <property type="term" value="F:transcription cis-regulatory region binding"/>
    <property type="evidence" value="ECO:0007669"/>
    <property type="project" value="TreeGrafter"/>
</dbReference>
<comment type="caution">
    <text evidence="9">The sequence shown here is derived from an EMBL/GenBank/DDBJ whole genome shotgun (WGS) entry which is preliminary data.</text>
</comment>
<dbReference type="InterPro" id="IPR037914">
    <property type="entry name" value="SpoVT-AbrB_sf"/>
</dbReference>
<keyword evidence="2 7" id="KW-0963">Cytoplasm</keyword>
<dbReference type="CDD" id="cd16321">
    <property type="entry name" value="MraZ_C"/>
    <property type="match status" value="1"/>
</dbReference>
<dbReference type="SUPFAM" id="SSF89447">
    <property type="entry name" value="AbrB/MazE/MraZ-like"/>
    <property type="match status" value="1"/>
</dbReference>
<evidence type="ECO:0000259" key="8">
    <source>
        <dbReference type="PROSITE" id="PS51740"/>
    </source>
</evidence>
<evidence type="ECO:0000256" key="6">
    <source>
        <dbReference type="ARBA" id="ARBA00023163"/>
    </source>
</evidence>
<dbReference type="RefSeq" id="WP_183305399.1">
    <property type="nucleotide sequence ID" value="NZ_JACIEP010000001.1"/>
</dbReference>
<dbReference type="InterPro" id="IPR003444">
    <property type="entry name" value="MraZ"/>
</dbReference>
<accession>A0A840CKB2</accession>
<dbReference type="PANTHER" id="PTHR34701">
    <property type="entry name" value="TRANSCRIPTIONAL REGULATOR MRAZ"/>
    <property type="match status" value="1"/>
</dbReference>
<keyword evidence="4 7" id="KW-0805">Transcription regulation</keyword>